<keyword evidence="6" id="KW-1185">Reference proteome</keyword>
<dbReference type="Gene3D" id="3.30.420.40">
    <property type="match status" value="1"/>
</dbReference>
<accession>A0A183E816</accession>
<name>A0A183E816_9BILA</name>
<organism evidence="7">
    <name type="scientific">Gongylonema pulchrum</name>
    <dbReference type="NCBI Taxonomy" id="637853"/>
    <lineage>
        <taxon>Eukaryota</taxon>
        <taxon>Metazoa</taxon>
        <taxon>Ecdysozoa</taxon>
        <taxon>Nematoda</taxon>
        <taxon>Chromadorea</taxon>
        <taxon>Rhabditida</taxon>
        <taxon>Spirurina</taxon>
        <taxon>Spiruromorpha</taxon>
        <taxon>Spiruroidea</taxon>
        <taxon>Gongylonematidae</taxon>
        <taxon>Gongylonema</taxon>
    </lineage>
</organism>
<dbReference type="OrthoDB" id="6278781at2759"/>
<comment type="similarity">
    <text evidence="1">Belongs to the FGGY kinase family.</text>
</comment>
<sequence length="217" mass="24234">MQLDSDEVLNGSGGALLAVDVGTTTIRACLFDSCCRLMRHVEEPVSCFGNCAGLPVAAVTVRLFQICVQFGGSSEEGIRAEIDPDLLWKQFVSLVSQLLDETRERAHGVAAMGICCQRNTFICWDRESGKPCHNFITWKDSRARNACRMWNNSWTVKMINFIGFMMHMLTRSARFRAARIFSFLNAMVTHRLLVTLAEVSQLYSDLCGPLQIVSADV</sequence>
<evidence type="ECO:0000313" key="7">
    <source>
        <dbReference type="WBParaSite" id="GPUH_0001712901-mRNA-1"/>
    </source>
</evidence>
<keyword evidence="3" id="KW-0418">Kinase</keyword>
<dbReference type="InterPro" id="IPR018484">
    <property type="entry name" value="FGGY_N"/>
</dbReference>
<reference evidence="5 6" key="2">
    <citation type="submission" date="2018-11" db="EMBL/GenBank/DDBJ databases">
        <authorList>
            <consortium name="Pathogen Informatics"/>
        </authorList>
    </citation>
    <scope>NUCLEOTIDE SEQUENCE [LARGE SCALE GENOMIC DNA]</scope>
</reference>
<reference evidence="7" key="1">
    <citation type="submission" date="2016-06" db="UniProtKB">
        <authorList>
            <consortium name="WormBaseParasite"/>
        </authorList>
    </citation>
    <scope>IDENTIFICATION</scope>
</reference>
<dbReference type="WBParaSite" id="GPUH_0001712901-mRNA-1">
    <property type="protein sequence ID" value="GPUH_0001712901-mRNA-1"/>
    <property type="gene ID" value="GPUH_0001712901"/>
</dbReference>
<dbReference type="Pfam" id="PF00370">
    <property type="entry name" value="FGGY_N"/>
    <property type="match status" value="1"/>
</dbReference>
<dbReference type="Proteomes" id="UP000271098">
    <property type="component" value="Unassembled WGS sequence"/>
</dbReference>
<evidence type="ECO:0000313" key="5">
    <source>
        <dbReference type="EMBL" id="VDN29177.1"/>
    </source>
</evidence>
<keyword evidence="2" id="KW-0808">Transferase</keyword>
<evidence type="ECO:0000259" key="4">
    <source>
        <dbReference type="Pfam" id="PF00370"/>
    </source>
</evidence>
<dbReference type="PANTHER" id="PTHR10196">
    <property type="entry name" value="SUGAR KINASE"/>
    <property type="match status" value="1"/>
</dbReference>
<dbReference type="AlphaFoldDB" id="A0A183E816"/>
<gene>
    <name evidence="5" type="ORF">GPUH_LOCUS17107</name>
</gene>
<evidence type="ECO:0000256" key="3">
    <source>
        <dbReference type="ARBA" id="ARBA00022777"/>
    </source>
</evidence>
<evidence type="ECO:0000256" key="2">
    <source>
        <dbReference type="ARBA" id="ARBA00022679"/>
    </source>
</evidence>
<evidence type="ECO:0000313" key="6">
    <source>
        <dbReference type="Proteomes" id="UP000271098"/>
    </source>
</evidence>
<proteinExistence type="inferred from homology"/>
<dbReference type="GO" id="GO:0046167">
    <property type="term" value="P:glycerol-3-phosphate biosynthetic process"/>
    <property type="evidence" value="ECO:0007669"/>
    <property type="project" value="TreeGrafter"/>
</dbReference>
<evidence type="ECO:0000256" key="1">
    <source>
        <dbReference type="ARBA" id="ARBA00009156"/>
    </source>
</evidence>
<dbReference type="SUPFAM" id="SSF53067">
    <property type="entry name" value="Actin-like ATPase domain"/>
    <property type="match status" value="1"/>
</dbReference>
<dbReference type="GO" id="GO:0006071">
    <property type="term" value="P:glycerol metabolic process"/>
    <property type="evidence" value="ECO:0007669"/>
    <property type="project" value="TreeGrafter"/>
</dbReference>
<feature type="domain" description="Carbohydrate kinase FGGY N-terminal" evidence="4">
    <location>
        <begin position="78"/>
        <end position="159"/>
    </location>
</feature>
<protein>
    <submittedName>
        <fullName evidence="7">FGGY_N domain-containing protein</fullName>
    </submittedName>
</protein>
<dbReference type="EMBL" id="UYRT01084695">
    <property type="protein sequence ID" value="VDN29177.1"/>
    <property type="molecule type" value="Genomic_DNA"/>
</dbReference>
<dbReference type="PANTHER" id="PTHR10196:SF68">
    <property type="entry name" value="GLYCEROL KINASE 5-RELATED"/>
    <property type="match status" value="1"/>
</dbReference>
<dbReference type="GO" id="GO:0016301">
    <property type="term" value="F:kinase activity"/>
    <property type="evidence" value="ECO:0007669"/>
    <property type="project" value="UniProtKB-KW"/>
</dbReference>
<dbReference type="GO" id="GO:0005739">
    <property type="term" value="C:mitochondrion"/>
    <property type="evidence" value="ECO:0007669"/>
    <property type="project" value="TreeGrafter"/>
</dbReference>
<dbReference type="GO" id="GO:0006641">
    <property type="term" value="P:triglyceride metabolic process"/>
    <property type="evidence" value="ECO:0007669"/>
    <property type="project" value="TreeGrafter"/>
</dbReference>
<dbReference type="InterPro" id="IPR043129">
    <property type="entry name" value="ATPase_NBD"/>
</dbReference>